<keyword evidence="10" id="KW-0539">Nucleus</keyword>
<dbReference type="SUPFAM" id="SSF56784">
    <property type="entry name" value="HAD-like"/>
    <property type="match status" value="1"/>
</dbReference>
<name>A0A183EQ97_9BILA</name>
<proteinExistence type="inferred from homology"/>
<comment type="subcellular location">
    <subcellularLocation>
        <location evidence="3">Cytoplasm</location>
    </subcellularLocation>
    <subcellularLocation>
        <location evidence="2">Nucleus</location>
    </subcellularLocation>
</comment>
<gene>
    <name evidence="15" type="ORF">GPUH_LOCUS23137</name>
</gene>
<organism evidence="17">
    <name type="scientific">Gongylonema pulchrum</name>
    <dbReference type="NCBI Taxonomy" id="637853"/>
    <lineage>
        <taxon>Eukaryota</taxon>
        <taxon>Metazoa</taxon>
        <taxon>Ecdysozoa</taxon>
        <taxon>Nematoda</taxon>
        <taxon>Chromadorea</taxon>
        <taxon>Rhabditida</taxon>
        <taxon>Spirurina</taxon>
        <taxon>Spiruromorpha</taxon>
        <taxon>Spiruroidea</taxon>
        <taxon>Gongylonematidae</taxon>
        <taxon>Gongylonema</taxon>
    </lineage>
</organism>
<dbReference type="InterPro" id="IPR006355">
    <property type="entry name" value="LHPP/HDHD2"/>
</dbReference>
<evidence type="ECO:0000256" key="8">
    <source>
        <dbReference type="ARBA" id="ARBA00022801"/>
    </source>
</evidence>
<sequence>MAAGASGRIAVLIDLSGTLHVEDMCIAGAPAALKRLRCNPRCVIRFVTNTTKQSANRLWQHLKELGFEISQSEIFTSLSAAKELIKKNDLRPMLFLENEALEDFQDVTVKEPNAVVIGLAPSKFDFTSMNAAFRLLLNGAELIAIHKGRFYRQKDGLSLGPGPFVKALEYAADAEASSFLIAGSSLNWASYCCLKQLFCACFKAVVVGKPERGFFRLALNSIGGSAIAPEQAIMIGDDFRDDVLGAINAGMRAILVRTGKYRESMFCCQNRQLGFVGKQTPASNFPQSVSVRQKNISCDDAKRKRGYSDCQRFNCVAVRSLIKITSTEGKMCATP</sequence>
<dbReference type="Gene3D" id="3.40.50.1000">
    <property type="entry name" value="HAD superfamily/HAD-like"/>
    <property type="match status" value="3"/>
</dbReference>
<dbReference type="EC" id="3.6.1.1" evidence="5"/>
<dbReference type="PANTHER" id="PTHR19288">
    <property type="entry name" value="4-NITROPHENYLPHOSPHATASE-RELATED"/>
    <property type="match status" value="1"/>
</dbReference>
<protein>
    <recommendedName>
        <fullName evidence="13">Haloacid dehalogenase-like hydrolase domain-containing protein 2</fullName>
        <ecNumber evidence="5">3.6.1.1</ecNumber>
    </recommendedName>
    <alternativeName>
        <fullName evidence="12">Phospholysine phosphohistidine inorganic pyrophosphate phosphatase</fullName>
    </alternativeName>
</protein>
<evidence type="ECO:0000256" key="5">
    <source>
        <dbReference type="ARBA" id="ARBA00012146"/>
    </source>
</evidence>
<evidence type="ECO:0000313" key="16">
    <source>
        <dbReference type="Proteomes" id="UP000271098"/>
    </source>
</evidence>
<evidence type="ECO:0000256" key="13">
    <source>
        <dbReference type="ARBA" id="ARBA00039666"/>
    </source>
</evidence>
<evidence type="ECO:0000256" key="9">
    <source>
        <dbReference type="ARBA" id="ARBA00022842"/>
    </source>
</evidence>
<dbReference type="Pfam" id="PF13344">
    <property type="entry name" value="Hydrolase_6"/>
    <property type="match status" value="1"/>
</dbReference>
<dbReference type="WBParaSite" id="GPUH_0002316701-mRNA-1">
    <property type="protein sequence ID" value="GPUH_0002316701-mRNA-1"/>
    <property type="gene ID" value="GPUH_0002316701"/>
</dbReference>
<evidence type="ECO:0000256" key="14">
    <source>
        <dbReference type="ARBA" id="ARBA00047820"/>
    </source>
</evidence>
<evidence type="ECO:0000256" key="2">
    <source>
        <dbReference type="ARBA" id="ARBA00004123"/>
    </source>
</evidence>
<comment type="similarity">
    <text evidence="4">Belongs to the HAD-like hydrolase superfamily.</text>
</comment>
<keyword evidence="16" id="KW-1185">Reference proteome</keyword>
<dbReference type="GO" id="GO:0016791">
    <property type="term" value="F:phosphatase activity"/>
    <property type="evidence" value="ECO:0007669"/>
    <property type="project" value="InterPro"/>
</dbReference>
<evidence type="ECO:0000256" key="12">
    <source>
        <dbReference type="ARBA" id="ARBA00039357"/>
    </source>
</evidence>
<evidence type="ECO:0000256" key="7">
    <source>
        <dbReference type="ARBA" id="ARBA00022723"/>
    </source>
</evidence>
<dbReference type="PANTHER" id="PTHR19288:SF46">
    <property type="entry name" value="HALOACID DEHALOGENASE-LIKE HYDROLASE DOMAIN-CONTAINING PROTEIN 2"/>
    <property type="match status" value="1"/>
</dbReference>
<evidence type="ECO:0000256" key="4">
    <source>
        <dbReference type="ARBA" id="ARBA00007958"/>
    </source>
</evidence>
<dbReference type="Proteomes" id="UP000271098">
    <property type="component" value="Unassembled WGS sequence"/>
</dbReference>
<evidence type="ECO:0000313" key="17">
    <source>
        <dbReference type="WBParaSite" id="GPUH_0002316701-mRNA-1"/>
    </source>
</evidence>
<evidence type="ECO:0000313" key="15">
    <source>
        <dbReference type="EMBL" id="VDN41039.1"/>
    </source>
</evidence>
<reference evidence="17" key="1">
    <citation type="submission" date="2016-06" db="UniProtKB">
        <authorList>
            <consortium name="WormBaseParasite"/>
        </authorList>
    </citation>
    <scope>IDENTIFICATION</scope>
</reference>
<accession>A0A183EQ97</accession>
<dbReference type="GO" id="GO:0005634">
    <property type="term" value="C:nucleus"/>
    <property type="evidence" value="ECO:0007669"/>
    <property type="project" value="UniProtKB-SubCell"/>
</dbReference>
<evidence type="ECO:0000256" key="3">
    <source>
        <dbReference type="ARBA" id="ARBA00004496"/>
    </source>
</evidence>
<keyword evidence="6" id="KW-0963">Cytoplasm</keyword>
<dbReference type="FunFam" id="3.40.50.1000:FF:000051">
    <property type="entry name" value="Phospholysine phosphohistidine inorganic pyrophosphate phosphatase"/>
    <property type="match status" value="1"/>
</dbReference>
<dbReference type="GO" id="GO:0046872">
    <property type="term" value="F:metal ion binding"/>
    <property type="evidence" value="ECO:0007669"/>
    <property type="project" value="UniProtKB-KW"/>
</dbReference>
<comment type="cofactor">
    <cofactor evidence="1">
        <name>Mg(2+)</name>
        <dbReference type="ChEBI" id="CHEBI:18420"/>
    </cofactor>
</comment>
<dbReference type="GO" id="GO:0004427">
    <property type="term" value="F:inorganic diphosphate phosphatase activity"/>
    <property type="evidence" value="ECO:0007669"/>
    <property type="project" value="UniProtKB-EC"/>
</dbReference>
<dbReference type="Pfam" id="PF13242">
    <property type="entry name" value="Hydrolase_like"/>
    <property type="match status" value="1"/>
</dbReference>
<reference evidence="15 16" key="2">
    <citation type="submission" date="2018-11" db="EMBL/GenBank/DDBJ databases">
        <authorList>
            <consortium name="Pathogen Informatics"/>
        </authorList>
    </citation>
    <scope>NUCLEOTIDE SEQUENCE [LARGE SCALE GENOMIC DNA]</scope>
</reference>
<evidence type="ECO:0000256" key="6">
    <source>
        <dbReference type="ARBA" id="ARBA00022490"/>
    </source>
</evidence>
<dbReference type="InterPro" id="IPR023214">
    <property type="entry name" value="HAD_sf"/>
</dbReference>
<comment type="catalytic activity">
    <reaction evidence="14">
        <text>diphosphate + H2O = 2 phosphate + H(+)</text>
        <dbReference type="Rhea" id="RHEA:24576"/>
        <dbReference type="ChEBI" id="CHEBI:15377"/>
        <dbReference type="ChEBI" id="CHEBI:15378"/>
        <dbReference type="ChEBI" id="CHEBI:33019"/>
        <dbReference type="ChEBI" id="CHEBI:43474"/>
        <dbReference type="EC" id="3.6.1.1"/>
    </reaction>
</comment>
<dbReference type="NCBIfam" id="TIGR01458">
    <property type="entry name" value="HAD-SF-IIA-hyp3"/>
    <property type="match status" value="1"/>
</dbReference>
<dbReference type="InterPro" id="IPR036412">
    <property type="entry name" value="HAD-like_sf"/>
</dbReference>
<evidence type="ECO:0000256" key="1">
    <source>
        <dbReference type="ARBA" id="ARBA00001946"/>
    </source>
</evidence>
<dbReference type="AlphaFoldDB" id="A0A183EQ97"/>
<dbReference type="InterPro" id="IPR006357">
    <property type="entry name" value="HAD-SF_hydro_IIA"/>
</dbReference>
<keyword evidence="9" id="KW-0460">Magnesium</keyword>
<keyword evidence="7" id="KW-0479">Metal-binding</keyword>
<evidence type="ECO:0000256" key="10">
    <source>
        <dbReference type="ARBA" id="ARBA00023242"/>
    </source>
</evidence>
<keyword evidence="8" id="KW-0378">Hydrolase</keyword>
<comment type="function">
    <text evidence="11">Phosphatase that hydrolyzes imidodiphosphate, 3-phosphohistidine and 6-phospholysine. Has broad substrate specificity and can also hydrolyze inorganic diphosphate, but with lower efficiency.</text>
</comment>
<evidence type="ECO:0000256" key="11">
    <source>
        <dbReference type="ARBA" id="ARBA00037258"/>
    </source>
</evidence>
<dbReference type="GO" id="GO:0005737">
    <property type="term" value="C:cytoplasm"/>
    <property type="evidence" value="ECO:0007669"/>
    <property type="project" value="UniProtKB-SubCell"/>
</dbReference>
<dbReference type="EMBL" id="UYRT01096922">
    <property type="protein sequence ID" value="VDN41039.1"/>
    <property type="molecule type" value="Genomic_DNA"/>
</dbReference>
<dbReference type="OrthoDB" id="426235at2759"/>